<keyword evidence="2" id="KW-0547">Nucleotide-binding</keyword>
<dbReference type="InterPro" id="IPR006703">
    <property type="entry name" value="G_AIG1"/>
</dbReference>
<accession>A0A4Z2JEU6</accession>
<feature type="coiled-coil region" evidence="4">
    <location>
        <begin position="359"/>
        <end position="432"/>
    </location>
</feature>
<dbReference type="Pfam" id="PF04548">
    <property type="entry name" value="AIG1"/>
    <property type="match status" value="1"/>
</dbReference>
<dbReference type="InterPro" id="IPR045058">
    <property type="entry name" value="GIMA/IAN/Toc"/>
</dbReference>
<reference evidence="7 8" key="1">
    <citation type="submission" date="2019-03" db="EMBL/GenBank/DDBJ databases">
        <title>First draft genome of Liparis tanakae, snailfish: a comprehensive survey of snailfish specific genes.</title>
        <authorList>
            <person name="Kim W."/>
            <person name="Song I."/>
            <person name="Jeong J.-H."/>
            <person name="Kim D."/>
            <person name="Kim S."/>
            <person name="Ryu S."/>
            <person name="Song J.Y."/>
            <person name="Lee S.K."/>
        </authorList>
    </citation>
    <scope>NUCLEOTIDE SEQUENCE [LARGE SCALE GENOMIC DNA]</scope>
    <source>
        <tissue evidence="7">Muscle</tissue>
    </source>
</reference>
<protein>
    <submittedName>
        <fullName evidence="7">GTPase IMAP family member 8</fullName>
    </submittedName>
</protein>
<dbReference type="SUPFAM" id="SSF52540">
    <property type="entry name" value="P-loop containing nucleoside triphosphate hydrolases"/>
    <property type="match status" value="1"/>
</dbReference>
<dbReference type="Proteomes" id="UP000314294">
    <property type="component" value="Unassembled WGS sequence"/>
</dbReference>
<dbReference type="PANTHER" id="PTHR10903">
    <property type="entry name" value="GTPASE, IMAP FAMILY MEMBER-RELATED"/>
    <property type="match status" value="1"/>
</dbReference>
<evidence type="ECO:0000256" key="2">
    <source>
        <dbReference type="ARBA" id="ARBA00022741"/>
    </source>
</evidence>
<feature type="compositionally biased region" description="Basic and acidic residues" evidence="5">
    <location>
        <begin position="602"/>
        <end position="612"/>
    </location>
</feature>
<name>A0A4Z2JEU6_9TELE</name>
<evidence type="ECO:0000256" key="4">
    <source>
        <dbReference type="SAM" id="Coils"/>
    </source>
</evidence>
<evidence type="ECO:0000313" key="7">
    <source>
        <dbReference type="EMBL" id="TNN88700.1"/>
    </source>
</evidence>
<proteinExistence type="inferred from homology"/>
<dbReference type="PANTHER" id="PTHR10903:SF107">
    <property type="entry name" value="GTPASE IMAP FAMILY MEMBER 4-LIKE-RELATED"/>
    <property type="match status" value="1"/>
</dbReference>
<dbReference type="OrthoDB" id="8954335at2759"/>
<gene>
    <name evidence="7" type="primary">Gimap8</name>
    <name evidence="7" type="ORF">EYF80_001032</name>
</gene>
<dbReference type="GO" id="GO:0005525">
    <property type="term" value="F:GTP binding"/>
    <property type="evidence" value="ECO:0007669"/>
    <property type="project" value="UniProtKB-KW"/>
</dbReference>
<evidence type="ECO:0000256" key="1">
    <source>
        <dbReference type="ARBA" id="ARBA00008535"/>
    </source>
</evidence>
<feature type="domain" description="AIG1-type G" evidence="6">
    <location>
        <begin position="20"/>
        <end position="209"/>
    </location>
</feature>
<comment type="similarity">
    <text evidence="1">Belongs to the TRAFAC class TrmE-Era-EngA-EngB-Septin-like GTPase superfamily. AIG1/Toc34/Toc159-like paraseptin GTPase family. IAN subfamily.</text>
</comment>
<evidence type="ECO:0000256" key="5">
    <source>
        <dbReference type="SAM" id="MobiDB-lite"/>
    </source>
</evidence>
<keyword evidence="4" id="KW-0175">Coiled coil</keyword>
<dbReference type="InterPro" id="IPR027417">
    <property type="entry name" value="P-loop_NTPase"/>
</dbReference>
<evidence type="ECO:0000259" key="6">
    <source>
        <dbReference type="Pfam" id="PF04548"/>
    </source>
</evidence>
<feature type="coiled-coil region" evidence="4">
    <location>
        <begin position="514"/>
        <end position="541"/>
    </location>
</feature>
<keyword evidence="8" id="KW-1185">Reference proteome</keyword>
<evidence type="ECO:0000256" key="3">
    <source>
        <dbReference type="ARBA" id="ARBA00023134"/>
    </source>
</evidence>
<feature type="region of interest" description="Disordered" evidence="5">
    <location>
        <begin position="602"/>
        <end position="622"/>
    </location>
</feature>
<dbReference type="Gene3D" id="3.40.50.300">
    <property type="entry name" value="P-loop containing nucleotide triphosphate hydrolases"/>
    <property type="match status" value="2"/>
</dbReference>
<dbReference type="EMBL" id="SRLO01000004">
    <property type="protein sequence ID" value="TNN88700.1"/>
    <property type="molecule type" value="Genomic_DNA"/>
</dbReference>
<dbReference type="AlphaFoldDB" id="A0A4Z2JEU6"/>
<evidence type="ECO:0000313" key="8">
    <source>
        <dbReference type="Proteomes" id="UP000314294"/>
    </source>
</evidence>
<comment type="caution">
    <text evidence="7">The sequence shown here is derived from an EMBL/GenBank/DDBJ whole genome shotgun (WGS) entry which is preliminary data.</text>
</comment>
<organism evidence="7 8">
    <name type="scientific">Liparis tanakae</name>
    <name type="common">Tanaka's snailfish</name>
    <dbReference type="NCBI Taxonomy" id="230148"/>
    <lineage>
        <taxon>Eukaryota</taxon>
        <taxon>Metazoa</taxon>
        <taxon>Chordata</taxon>
        <taxon>Craniata</taxon>
        <taxon>Vertebrata</taxon>
        <taxon>Euteleostomi</taxon>
        <taxon>Actinopterygii</taxon>
        <taxon>Neopterygii</taxon>
        <taxon>Teleostei</taxon>
        <taxon>Neoteleostei</taxon>
        <taxon>Acanthomorphata</taxon>
        <taxon>Eupercaria</taxon>
        <taxon>Perciformes</taxon>
        <taxon>Cottioidei</taxon>
        <taxon>Cottales</taxon>
        <taxon>Liparidae</taxon>
        <taxon>Liparis</taxon>
    </lineage>
</organism>
<sequence>MEERFAVETRKGDKRCLQELRIVLLGNDWLEKSLTGNTILGCQMFDTSRDVKMCVRRQGALENRHPVIVINSPERWIHYSPRDPGLVNDNMATGVTMCPPGPHAFLMVIPIGPLRGREWTVEGALELLSDTVWRNTIVIFTRCERLRGSSVEGYAASRSFLKAVLERCGHRYHLLDTSIWGGDDDAQVAELLENIDAMCTEGRGEVLEKQVTVVEAPGWHGRYCSEDTPREVRQQMAHGVSLCAPVPSAVLLVVRSDETFTETDRLRAEEHLSSLGVWCWTRVIVLFTWGDKLGVTPIEEHIESWPALKWLVDKCGNRYHVFDNSNKVGDIQVKELLERIEETEVENDTGQLLHSCIKLQETNQKLDQSSKKKARQLKKARRDIDLLTQTAMEKDSMVEEGIKTAIEKDEQIEALKAQRESEEKKDRDFEEEIGKGLAVKRENNQLKQVIIGKERMIVSLSETCAAKDDVIKATNQSREVEQGVVEERVKKHEQETAVFKEKCAKKDQALDEMMMHHKREATELKETIKRLTRENEDTKKVLKATIEWMQRHYQKKDIEKTNGTQTVDFNKSNPHRKTMTDIKSLEELARQQKWPFAVQLSHHEKEEAKSSEYKLISSQDAE</sequence>
<keyword evidence="3" id="KW-0342">GTP-binding</keyword>